<comment type="cofactor">
    <cofactor evidence="1">
        <name>[4Fe-4S] cluster</name>
        <dbReference type="ChEBI" id="CHEBI:49883"/>
    </cofactor>
</comment>
<evidence type="ECO:0000256" key="2">
    <source>
        <dbReference type="ARBA" id="ARBA00006100"/>
    </source>
</evidence>
<dbReference type="PANTHER" id="PTHR13932:SF5">
    <property type="entry name" value="RADICAL S-ADENOSYL METHIONINE DOMAIN-CONTAINING PROTEIN 1, MITOCHONDRIAL"/>
    <property type="match status" value="1"/>
</dbReference>
<dbReference type="NCBIfam" id="TIGR00539">
    <property type="entry name" value="hemN_rel"/>
    <property type="match status" value="1"/>
</dbReference>
<evidence type="ECO:0000256" key="8">
    <source>
        <dbReference type="ARBA" id="ARBA00023014"/>
    </source>
</evidence>
<protein>
    <recommendedName>
        <fullName evidence="3 10">Heme chaperone HemW</fullName>
    </recommendedName>
</protein>
<comment type="similarity">
    <text evidence="2">Belongs to the anaerobic coproporphyrinogen-III oxidase family. HemW subfamily.</text>
</comment>
<gene>
    <name evidence="12" type="primary">hemW</name>
    <name evidence="12" type="ORF">J8C05_05720</name>
</gene>
<dbReference type="EMBL" id="CP072642">
    <property type="protein sequence ID" value="QUV92893.1"/>
    <property type="molecule type" value="Genomic_DNA"/>
</dbReference>
<dbReference type="Pfam" id="PF04055">
    <property type="entry name" value="Radical_SAM"/>
    <property type="match status" value="1"/>
</dbReference>
<evidence type="ECO:0000256" key="3">
    <source>
        <dbReference type="ARBA" id="ARBA00017228"/>
    </source>
</evidence>
<dbReference type="SFLD" id="SFLDS00029">
    <property type="entry name" value="Radical_SAM"/>
    <property type="match status" value="1"/>
</dbReference>
<dbReference type="Pfam" id="PF06969">
    <property type="entry name" value="HemN_C"/>
    <property type="match status" value="1"/>
</dbReference>
<evidence type="ECO:0000256" key="4">
    <source>
        <dbReference type="ARBA" id="ARBA00022617"/>
    </source>
</evidence>
<keyword evidence="10" id="KW-0004">4Fe-4S</keyword>
<evidence type="ECO:0000256" key="6">
    <source>
        <dbReference type="ARBA" id="ARBA00022723"/>
    </source>
</evidence>
<evidence type="ECO:0000313" key="13">
    <source>
        <dbReference type="Proteomes" id="UP000677668"/>
    </source>
</evidence>
<evidence type="ECO:0000256" key="5">
    <source>
        <dbReference type="ARBA" id="ARBA00022691"/>
    </source>
</evidence>
<dbReference type="SMART" id="SM00729">
    <property type="entry name" value="Elp3"/>
    <property type="match status" value="1"/>
</dbReference>
<keyword evidence="4 10" id="KW-0349">Heme</keyword>
<proteinExistence type="inferred from homology"/>
<name>A0ABX8AW37_9BACT</name>
<comment type="subcellular location">
    <subcellularLocation>
        <location evidence="10">Cytoplasm</location>
    </subcellularLocation>
</comment>
<dbReference type="InterPro" id="IPR013785">
    <property type="entry name" value="Aldolase_TIM"/>
</dbReference>
<dbReference type="PANTHER" id="PTHR13932">
    <property type="entry name" value="COPROPORPHYRINIGEN III OXIDASE"/>
    <property type="match status" value="1"/>
</dbReference>
<keyword evidence="8 10" id="KW-0411">Iron-sulfur</keyword>
<accession>A0ABX8AW37</accession>
<keyword evidence="10" id="KW-0963">Cytoplasm</keyword>
<evidence type="ECO:0000256" key="1">
    <source>
        <dbReference type="ARBA" id="ARBA00001966"/>
    </source>
</evidence>
<dbReference type="SFLD" id="SFLDG01065">
    <property type="entry name" value="anaerobic_coproporphyrinogen-I"/>
    <property type="match status" value="1"/>
</dbReference>
<evidence type="ECO:0000313" key="12">
    <source>
        <dbReference type="EMBL" id="QUV92893.1"/>
    </source>
</evidence>
<sequence>MAVTTTPRTPTRPGVSARLGVYVHFPFCVTKCTYCAFVTRSYDADGAARYLAALETELHHFPETCATVPLEFATFQADTLYFGGGTPSRMTPAQLERLLMACRAAFDFAPDTEITLEVNPGDAEPERLEACRNLGINRLSLGVQSFFDRDLALTGRDHDAQATRQAVQVARRAGFDNLSLDLIAGLPGQTLTDWRTNLLEALALEPEHLSLYLLEVKEGTTLARQLAAGRLPLPDDDLAAEMYLLTMELLGEAGFEAYEISNFARAGYRARHNLKYWRDLPYAAFGVGAHGYDGVERYWNTDRLEDYFTAVDGRRHAVVARTRRTPHERWHEALMLGLRLDEGVDPAMLHAGYGIDLWRDYAAPLEELRSAGLLMVTDGRIRLTPRGRLLSNEVFVAFS</sequence>
<evidence type="ECO:0000256" key="7">
    <source>
        <dbReference type="ARBA" id="ARBA00023004"/>
    </source>
</evidence>
<keyword evidence="5 10" id="KW-0949">S-adenosyl-L-methionine</keyword>
<feature type="domain" description="Radical SAM core" evidence="11">
    <location>
        <begin position="9"/>
        <end position="256"/>
    </location>
</feature>
<keyword evidence="7 10" id="KW-0408">Iron</keyword>
<evidence type="ECO:0000256" key="9">
    <source>
        <dbReference type="ARBA" id="ARBA00023186"/>
    </source>
</evidence>
<dbReference type="SFLD" id="SFLDF00562">
    <property type="entry name" value="HemN-like__clustered_with_heat"/>
    <property type="match status" value="1"/>
</dbReference>
<keyword evidence="9 10" id="KW-0143">Chaperone</keyword>
<dbReference type="InterPro" id="IPR010723">
    <property type="entry name" value="HemN_C"/>
</dbReference>
<reference evidence="12 13" key="1">
    <citation type="submission" date="2021-03" db="EMBL/GenBank/DDBJ databases">
        <title>Genomic and phenotypic characterization of Chloracidobacterium isolates provides evidence for multiple species.</title>
        <authorList>
            <person name="Saini M.K."/>
            <person name="Costas A.M.G."/>
            <person name="Tank M."/>
            <person name="Bryant D.A."/>
        </authorList>
    </citation>
    <scope>NUCLEOTIDE SEQUENCE [LARGE SCALE GENOMIC DNA]</scope>
    <source>
        <strain evidence="12 13">N</strain>
    </source>
</reference>
<evidence type="ECO:0000259" key="11">
    <source>
        <dbReference type="PROSITE" id="PS51918"/>
    </source>
</evidence>
<evidence type="ECO:0000256" key="10">
    <source>
        <dbReference type="RuleBase" id="RU364116"/>
    </source>
</evidence>
<dbReference type="SUPFAM" id="SSF102114">
    <property type="entry name" value="Radical SAM enzymes"/>
    <property type="match status" value="1"/>
</dbReference>
<comment type="function">
    <text evidence="10">Probably acts as a heme chaperone, transferring heme to an unknown acceptor. Binds one molecule of heme per monomer, possibly covalently. Binds 1 [4Fe-4S] cluster. The cluster is coordinated with 3 cysteines and an exchangeable S-adenosyl-L-methionine.</text>
</comment>
<dbReference type="InterPro" id="IPR004559">
    <property type="entry name" value="HemW-like"/>
</dbReference>
<dbReference type="RefSeq" id="WP_211421327.1">
    <property type="nucleotide sequence ID" value="NZ_CP072642.1"/>
</dbReference>
<dbReference type="PROSITE" id="PS51918">
    <property type="entry name" value="RADICAL_SAM"/>
    <property type="match status" value="1"/>
</dbReference>
<dbReference type="CDD" id="cd01335">
    <property type="entry name" value="Radical_SAM"/>
    <property type="match status" value="1"/>
</dbReference>
<dbReference type="SFLD" id="SFLDG01082">
    <property type="entry name" value="B12-binding_domain_containing"/>
    <property type="match status" value="1"/>
</dbReference>
<keyword evidence="13" id="KW-1185">Reference proteome</keyword>
<dbReference type="SFLD" id="SFLDF00288">
    <property type="entry name" value="HemN-like__clustered_with_nucl"/>
    <property type="match status" value="1"/>
</dbReference>
<organism evidence="12 13">
    <name type="scientific">Chloracidobacterium sp. N</name>
    <dbReference type="NCBI Taxonomy" id="2821540"/>
    <lineage>
        <taxon>Bacteria</taxon>
        <taxon>Pseudomonadati</taxon>
        <taxon>Acidobacteriota</taxon>
        <taxon>Terriglobia</taxon>
        <taxon>Terriglobales</taxon>
        <taxon>Acidobacteriaceae</taxon>
        <taxon>Chloracidobacterium</taxon>
        <taxon>Chloracidobacterium aggregatum</taxon>
    </lineage>
</organism>
<dbReference type="InterPro" id="IPR034505">
    <property type="entry name" value="Coproporphyrinogen-III_oxidase"/>
</dbReference>
<dbReference type="InterPro" id="IPR007197">
    <property type="entry name" value="rSAM"/>
</dbReference>
<dbReference type="InterPro" id="IPR058240">
    <property type="entry name" value="rSAM_sf"/>
</dbReference>
<dbReference type="Gene3D" id="3.20.20.70">
    <property type="entry name" value="Aldolase class I"/>
    <property type="match status" value="1"/>
</dbReference>
<keyword evidence="6 10" id="KW-0479">Metal-binding</keyword>
<dbReference type="InterPro" id="IPR006638">
    <property type="entry name" value="Elp3/MiaA/NifB-like_rSAM"/>
</dbReference>
<dbReference type="Proteomes" id="UP000677668">
    <property type="component" value="Chromosome 1"/>
</dbReference>